<dbReference type="Pfam" id="PF06713">
    <property type="entry name" value="bPH_4"/>
    <property type="match status" value="1"/>
</dbReference>
<evidence type="ECO:0000256" key="1">
    <source>
        <dbReference type="SAM" id="Phobius"/>
    </source>
</evidence>
<keyword evidence="1" id="KW-0472">Membrane</keyword>
<sequence>MRYYSKKGPIITIITWSLLMGLFGTIVILLMNGIDNSDSLFGLIIVSISLVFVIWLWINTYYEINNGDLKIIAGPFKYALISINEIKAIESTKNIITSPALSMDRIEIHYNKWHTIIISPKNQIKFINELQKINPKIVDKTYNKNSINKSVM</sequence>
<feature type="transmembrane region" description="Helical" evidence="1">
    <location>
        <begin position="12"/>
        <end position="34"/>
    </location>
</feature>
<dbReference type="RefSeq" id="WP_202780513.1">
    <property type="nucleotide sequence ID" value="NZ_CP065425.1"/>
</dbReference>
<keyword evidence="1" id="KW-0812">Transmembrane</keyword>
<protein>
    <submittedName>
        <fullName evidence="3">PH domain-containing protein</fullName>
    </submittedName>
</protein>
<feature type="transmembrane region" description="Helical" evidence="1">
    <location>
        <begin position="40"/>
        <end position="58"/>
    </location>
</feature>
<dbReference type="EMBL" id="CP065425">
    <property type="protein sequence ID" value="QQZ11243.1"/>
    <property type="molecule type" value="Genomic_DNA"/>
</dbReference>
<feature type="domain" description="Uncharacterized protein YyaB-like PH" evidence="2">
    <location>
        <begin position="60"/>
        <end position="134"/>
    </location>
</feature>
<evidence type="ECO:0000259" key="2">
    <source>
        <dbReference type="Pfam" id="PF06713"/>
    </source>
</evidence>
<keyword evidence="4" id="KW-1185">Reference proteome</keyword>
<proteinExistence type="predicted"/>
<keyword evidence="1" id="KW-1133">Transmembrane helix</keyword>
<accession>A0ABX7E697</accession>
<gene>
    <name evidence="3" type="ORF">I5776_10300</name>
</gene>
<dbReference type="InterPro" id="IPR009589">
    <property type="entry name" value="PH_YyaB-like"/>
</dbReference>
<organism evidence="3 4">
    <name type="scientific">Heyndrickxia vini</name>
    <dbReference type="NCBI Taxonomy" id="1476025"/>
    <lineage>
        <taxon>Bacteria</taxon>
        <taxon>Bacillati</taxon>
        <taxon>Bacillota</taxon>
        <taxon>Bacilli</taxon>
        <taxon>Bacillales</taxon>
        <taxon>Bacillaceae</taxon>
        <taxon>Heyndrickxia</taxon>
    </lineage>
</organism>
<dbReference type="Proteomes" id="UP000595691">
    <property type="component" value="Chromosome"/>
</dbReference>
<evidence type="ECO:0000313" key="4">
    <source>
        <dbReference type="Proteomes" id="UP000595691"/>
    </source>
</evidence>
<evidence type="ECO:0000313" key="3">
    <source>
        <dbReference type="EMBL" id="QQZ11243.1"/>
    </source>
</evidence>
<reference evidence="3 4" key="1">
    <citation type="submission" date="2020-11" db="EMBL/GenBank/DDBJ databases">
        <title>Taxonomic evaluation of the Bacillus sporothermodurans group of bacteria based on whole genome sequences.</title>
        <authorList>
            <person name="Fiedler G."/>
            <person name="Herbstmann A.-D."/>
            <person name="Doll E."/>
            <person name="Wenning M."/>
            <person name="Brinks E."/>
            <person name="Kabisch J."/>
            <person name="Breitenwieser F."/>
            <person name="Lappann M."/>
            <person name="Boehnlein C."/>
            <person name="Franz C."/>
        </authorList>
    </citation>
    <scope>NUCLEOTIDE SEQUENCE [LARGE SCALE GENOMIC DNA]</scope>
    <source>
        <strain evidence="3 4">JCM 19841</strain>
    </source>
</reference>
<name>A0ABX7E697_9BACI</name>